<dbReference type="Proteomes" id="UP001501074">
    <property type="component" value="Unassembled WGS sequence"/>
</dbReference>
<dbReference type="EMBL" id="BAAAZO010000006">
    <property type="protein sequence ID" value="GAA3618875.1"/>
    <property type="molecule type" value="Genomic_DNA"/>
</dbReference>
<dbReference type="SUPFAM" id="SSF54373">
    <property type="entry name" value="FAD-linked reductases, C-terminal domain"/>
    <property type="match status" value="1"/>
</dbReference>
<evidence type="ECO:0000256" key="2">
    <source>
        <dbReference type="ARBA" id="ARBA00006730"/>
    </source>
</evidence>
<dbReference type="EC" id="1.4.3.3" evidence="6"/>
<dbReference type="PANTHER" id="PTHR11530">
    <property type="entry name" value="D-AMINO ACID OXIDASE"/>
    <property type="match status" value="1"/>
</dbReference>
<dbReference type="Pfam" id="PF01266">
    <property type="entry name" value="DAO"/>
    <property type="match status" value="2"/>
</dbReference>
<evidence type="ECO:0000256" key="1">
    <source>
        <dbReference type="ARBA" id="ARBA00001974"/>
    </source>
</evidence>
<evidence type="ECO:0000313" key="11">
    <source>
        <dbReference type="Proteomes" id="UP001501074"/>
    </source>
</evidence>
<proteinExistence type="inferred from homology"/>
<feature type="domain" description="FAD dependent oxidoreductase" evidence="9">
    <location>
        <begin position="147"/>
        <end position="303"/>
    </location>
</feature>
<dbReference type="Gene3D" id="3.40.50.720">
    <property type="entry name" value="NAD(P)-binding Rossmann-like Domain"/>
    <property type="match status" value="1"/>
</dbReference>
<feature type="domain" description="FAD dependent oxidoreductase" evidence="9">
    <location>
        <begin position="4"/>
        <end position="94"/>
    </location>
</feature>
<dbReference type="SUPFAM" id="SSF51971">
    <property type="entry name" value="Nucleotide-binding domain"/>
    <property type="match status" value="1"/>
</dbReference>
<evidence type="ECO:0000256" key="5">
    <source>
        <dbReference type="ARBA" id="ARBA00023002"/>
    </source>
</evidence>
<evidence type="ECO:0000259" key="9">
    <source>
        <dbReference type="Pfam" id="PF01266"/>
    </source>
</evidence>
<keyword evidence="4" id="KW-0274">FAD</keyword>
<accession>A0ABP6ZW76</accession>
<comment type="cofactor">
    <cofactor evidence="1">
        <name>FAD</name>
        <dbReference type="ChEBI" id="CHEBI:57692"/>
    </cofactor>
</comment>
<dbReference type="InterPro" id="IPR006076">
    <property type="entry name" value="FAD-dep_OxRdtase"/>
</dbReference>
<evidence type="ECO:0000256" key="6">
    <source>
        <dbReference type="ARBA" id="ARBA00039101"/>
    </source>
</evidence>
<dbReference type="InterPro" id="IPR023209">
    <property type="entry name" value="DAO"/>
</dbReference>
<dbReference type="PANTHER" id="PTHR11530:SF11">
    <property type="entry name" value="D-ASPARTATE OXIDASE"/>
    <property type="match status" value="1"/>
</dbReference>
<dbReference type="PROSITE" id="PS51257">
    <property type="entry name" value="PROKAR_LIPOPROTEIN"/>
    <property type="match status" value="1"/>
</dbReference>
<evidence type="ECO:0000256" key="3">
    <source>
        <dbReference type="ARBA" id="ARBA00022630"/>
    </source>
</evidence>
<evidence type="ECO:0000256" key="4">
    <source>
        <dbReference type="ARBA" id="ARBA00022827"/>
    </source>
</evidence>
<protein>
    <recommendedName>
        <fullName evidence="7">D-amino-acid oxidase</fullName>
        <ecNumber evidence="6">1.4.3.3</ecNumber>
    </recommendedName>
</protein>
<gene>
    <name evidence="10" type="ORF">GCM10022223_39600</name>
</gene>
<name>A0ABP6ZW76_9ACTN</name>
<comment type="catalytic activity">
    <reaction evidence="8">
        <text>a D-alpha-amino acid + O2 + H2O = a 2-oxocarboxylate + H2O2 + NH4(+)</text>
        <dbReference type="Rhea" id="RHEA:21816"/>
        <dbReference type="ChEBI" id="CHEBI:15377"/>
        <dbReference type="ChEBI" id="CHEBI:15379"/>
        <dbReference type="ChEBI" id="CHEBI:16240"/>
        <dbReference type="ChEBI" id="CHEBI:28938"/>
        <dbReference type="ChEBI" id="CHEBI:35179"/>
        <dbReference type="ChEBI" id="CHEBI:59871"/>
        <dbReference type="EC" id="1.4.3.3"/>
    </reaction>
    <physiologicalReaction direction="left-to-right" evidence="8">
        <dbReference type="Rhea" id="RHEA:21817"/>
    </physiologicalReaction>
</comment>
<comment type="similarity">
    <text evidence="2">Belongs to the DAMOX/DASOX family.</text>
</comment>
<evidence type="ECO:0000256" key="7">
    <source>
        <dbReference type="ARBA" id="ARBA00039751"/>
    </source>
</evidence>
<dbReference type="RefSeq" id="WP_231480863.1">
    <property type="nucleotide sequence ID" value="NZ_BAAAZO010000006.1"/>
</dbReference>
<dbReference type="PIRSF" id="PIRSF000189">
    <property type="entry name" value="D-aa_oxidase"/>
    <property type="match status" value="1"/>
</dbReference>
<keyword evidence="3" id="KW-0285">Flavoprotein</keyword>
<comment type="caution">
    <text evidence="10">The sequence shown here is derived from an EMBL/GenBank/DDBJ whole genome shotgun (WGS) entry which is preliminary data.</text>
</comment>
<evidence type="ECO:0000313" key="10">
    <source>
        <dbReference type="EMBL" id="GAA3618875.1"/>
    </source>
</evidence>
<dbReference type="Gene3D" id="3.30.9.10">
    <property type="entry name" value="D-Amino Acid Oxidase, subunit A, domain 2"/>
    <property type="match status" value="1"/>
</dbReference>
<sequence>MAVRITVIGAGVIGLSCAVRLAEAGHQVDVMAREMPLETTSAVAGGLWMPFLAEPADLVSRWSRATYQALTELSEDNDARVTGVVQRPGYIVGADTRPVFADGLPAVGLTHVNHPHPDHRNGWHLVVPVVDMTVHLPYLVRRLEAAGGTLTRIALGALPARGVVINCTGLASRALAADSTVYPVRGQVLRVSNPGVGEWWADESDPDVLTYVLPQTRHIVVGGTAQVNDFETTPDPVIAERILERARKLVPALSRATVLSHRVGLRPARPSVRLETVHTAEGTTVHCYGHGGSGVTLAWGCADDVLAEVSRLP</sequence>
<evidence type="ECO:0000256" key="8">
    <source>
        <dbReference type="ARBA" id="ARBA00049547"/>
    </source>
</evidence>
<keyword evidence="5" id="KW-0560">Oxidoreductase</keyword>
<organism evidence="10 11">
    <name type="scientific">Kineosporia mesophila</name>
    <dbReference type="NCBI Taxonomy" id="566012"/>
    <lineage>
        <taxon>Bacteria</taxon>
        <taxon>Bacillati</taxon>
        <taxon>Actinomycetota</taxon>
        <taxon>Actinomycetes</taxon>
        <taxon>Kineosporiales</taxon>
        <taxon>Kineosporiaceae</taxon>
        <taxon>Kineosporia</taxon>
    </lineage>
</organism>
<reference evidence="11" key="1">
    <citation type="journal article" date="2019" name="Int. J. Syst. Evol. Microbiol.">
        <title>The Global Catalogue of Microorganisms (GCM) 10K type strain sequencing project: providing services to taxonomists for standard genome sequencing and annotation.</title>
        <authorList>
            <consortium name="The Broad Institute Genomics Platform"/>
            <consortium name="The Broad Institute Genome Sequencing Center for Infectious Disease"/>
            <person name="Wu L."/>
            <person name="Ma J."/>
        </authorList>
    </citation>
    <scope>NUCLEOTIDE SEQUENCE [LARGE SCALE GENOMIC DNA]</scope>
    <source>
        <strain evidence="11">JCM 16902</strain>
    </source>
</reference>
<keyword evidence="11" id="KW-1185">Reference proteome</keyword>